<dbReference type="PANTHER" id="PTHR12338:SF5">
    <property type="entry name" value="ANTIGEN 43-RELATED"/>
    <property type="match status" value="1"/>
</dbReference>
<dbReference type="RefSeq" id="WP_083932949.1">
    <property type="nucleotide sequence ID" value="NZ_BMXD01000007.1"/>
</dbReference>
<evidence type="ECO:0000259" key="2">
    <source>
        <dbReference type="SMART" id="SM00912"/>
    </source>
</evidence>
<evidence type="ECO:0000313" key="4">
    <source>
        <dbReference type="Proteomes" id="UP001595640"/>
    </source>
</evidence>
<dbReference type="EMBL" id="JBHRUH010000010">
    <property type="protein sequence ID" value="MFC3291381.1"/>
    <property type="molecule type" value="Genomic_DNA"/>
</dbReference>
<dbReference type="InterPro" id="IPR008638">
    <property type="entry name" value="FhaB/CdiA-like_TPS"/>
</dbReference>
<evidence type="ECO:0000313" key="3">
    <source>
        <dbReference type="EMBL" id="MFC3291381.1"/>
    </source>
</evidence>
<keyword evidence="1" id="KW-0732">Signal</keyword>
<dbReference type="Gene3D" id="2.160.20.10">
    <property type="entry name" value="Single-stranded right-handed beta-helix, Pectin lyase-like"/>
    <property type="match status" value="2"/>
</dbReference>
<feature type="signal peptide" evidence="1">
    <location>
        <begin position="1"/>
        <end position="24"/>
    </location>
</feature>
<dbReference type="Pfam" id="PF05860">
    <property type="entry name" value="TPS"/>
    <property type="match status" value="1"/>
</dbReference>
<proteinExistence type="predicted"/>
<dbReference type="InterPro" id="IPR012334">
    <property type="entry name" value="Pectin_lyas_fold"/>
</dbReference>
<reference evidence="4" key="1">
    <citation type="journal article" date="2019" name="Int. J. Syst. Evol. Microbiol.">
        <title>The Global Catalogue of Microorganisms (GCM) 10K type strain sequencing project: providing services to taxonomists for standard genome sequencing and annotation.</title>
        <authorList>
            <consortium name="The Broad Institute Genomics Platform"/>
            <consortium name="The Broad Institute Genome Sequencing Center for Infectious Disease"/>
            <person name="Wu L."/>
            <person name="Ma J."/>
        </authorList>
    </citation>
    <scope>NUCLEOTIDE SEQUENCE [LARGE SCALE GENOMIC DNA]</scope>
    <source>
        <strain evidence="4">KCTC 12847</strain>
    </source>
</reference>
<dbReference type="SMART" id="SM00912">
    <property type="entry name" value="Haemagg_act"/>
    <property type="match status" value="1"/>
</dbReference>
<protein>
    <submittedName>
        <fullName evidence="3">Filamentous hemagglutinin N-terminal domain-containing protein</fullName>
    </submittedName>
</protein>
<dbReference type="PANTHER" id="PTHR12338">
    <property type="entry name" value="AUTOTRANSPORTER"/>
    <property type="match status" value="1"/>
</dbReference>
<evidence type="ECO:0000256" key="1">
    <source>
        <dbReference type="SAM" id="SignalP"/>
    </source>
</evidence>
<organism evidence="3 4">
    <name type="scientific">Modicisalibacter luteus</name>
    <dbReference type="NCBI Taxonomy" id="453962"/>
    <lineage>
        <taxon>Bacteria</taxon>
        <taxon>Pseudomonadati</taxon>
        <taxon>Pseudomonadota</taxon>
        <taxon>Gammaproteobacteria</taxon>
        <taxon>Oceanospirillales</taxon>
        <taxon>Halomonadaceae</taxon>
        <taxon>Modicisalibacter</taxon>
    </lineage>
</organism>
<dbReference type="SUPFAM" id="SSF51126">
    <property type="entry name" value="Pectin lyase-like"/>
    <property type="match status" value="1"/>
</dbReference>
<sequence>MDRKRTRRLLLAFSILAMPYTAIAAPSQGRVVEGSATVSTNVSAEGINIDTLIEQFTDKAIIEWGSFDIDAGELVRFMQNGVNSIALNRISGDATQILGQLQANGRLFLINPNGIVFGESARVDVAGLVASTFDIANDDFMRGDYLFEASGQRGASINNSGSIDIDDNGFVYLIAPEVENRGIIRANLGQVGLATDGNYTLDLKGSELIKFQVSEALLESTAARVDNSGSLVGDVVVLQANGADDVMASVVNSGNVTAATAFSMAGGQVEHSGSLLAGDVTLTASDSIRQRGGITSTGRVDVDADVDISMTAGAETRASGDIRYNADDDLTVSTLTSESGYIGLVADNQFAQIGDVTTRGTSVEVMAGTEEAGGPGSTGDIVMAEGTRTEAVDDIRYEAGRDLTVGTLISQPDDDIELMAGRNLYQRADIVAAGNVSIKAGNDIVMDSQTSTRAGNDIRYNADGKLTVASLASDAGYIGLLADESIVQNGDISTDGSSVQMEAGTAAAGGPGVTGDIIMAEGTRTQATGDVRYTAGRDLILEQLVSSPDDDVELQAGRDLYQRADLAAGGRIAAAAGNDVVIGEGIEARAEEGVTYIAGNDLMQQADSRIVANGDISVRAGRSISMAGTALTQSLTGDVAYEAGQRLTIGQITASDQLNGGSVRLSAPLVSGATGGKGIRAGFIDVDSDQVSEGALEQVVSSPFDVTRIVVNQRTAGGRLARDARFMHDLLLVSGANVAEEGVASPGAADQ</sequence>
<dbReference type="InterPro" id="IPR050909">
    <property type="entry name" value="Bact_Autotransporter_VF"/>
</dbReference>
<feature type="chain" id="PRO_5046084415" evidence="1">
    <location>
        <begin position="25"/>
        <end position="751"/>
    </location>
</feature>
<feature type="domain" description="Filamentous haemagglutinin FhaB/tRNA nuclease CdiA-like TPS" evidence="2">
    <location>
        <begin position="22"/>
        <end position="139"/>
    </location>
</feature>
<accession>A0ABV7LXN5</accession>
<dbReference type="InterPro" id="IPR011050">
    <property type="entry name" value="Pectin_lyase_fold/virulence"/>
</dbReference>
<dbReference type="Proteomes" id="UP001595640">
    <property type="component" value="Unassembled WGS sequence"/>
</dbReference>
<dbReference type="NCBIfam" id="TIGR01901">
    <property type="entry name" value="adhes_NPXG"/>
    <property type="match status" value="1"/>
</dbReference>
<keyword evidence="4" id="KW-1185">Reference proteome</keyword>
<gene>
    <name evidence="3" type="ORF">ACFOEI_04810</name>
</gene>
<comment type="caution">
    <text evidence="3">The sequence shown here is derived from an EMBL/GenBank/DDBJ whole genome shotgun (WGS) entry which is preliminary data.</text>
</comment>
<name>A0ABV7LXN5_9GAMM</name>